<sequence>MLNGMLSTLIYHSAGYWCILLDMSTKITGVAKGMTPSADPFVPETHGTFALVIGIDEYECGEYGNLLAAVADADRFQDYLIEDLQTPREHVISLRNGQATRKAIIDGFKSLIYNAKIVQGMAAMIIYYSGHGAVASKPDEWMDWQTYDNEIEMLCPTDIGILDINDKVIEGIPDRVIGELLVELAIAKGNNIVCRPNLYLLNETRDTYLLSYIYHAVTPASSVVSLVLCRLSSYNLFLLL</sequence>
<gene>
    <name evidence="2" type="ORF">EDD18DRAFT_1348755</name>
</gene>
<evidence type="ECO:0000313" key="2">
    <source>
        <dbReference type="EMBL" id="KAK0499954.1"/>
    </source>
</evidence>
<comment type="caution">
    <text evidence="2">The sequence shown here is derived from an EMBL/GenBank/DDBJ whole genome shotgun (WGS) entry which is preliminary data.</text>
</comment>
<dbReference type="Gene3D" id="3.40.50.1460">
    <property type="match status" value="1"/>
</dbReference>
<name>A0AA39QDZ5_9AGAR</name>
<reference evidence="2" key="1">
    <citation type="submission" date="2023-06" db="EMBL/GenBank/DDBJ databases">
        <authorList>
            <consortium name="Lawrence Berkeley National Laboratory"/>
            <person name="Ahrendt S."/>
            <person name="Sahu N."/>
            <person name="Indic B."/>
            <person name="Wong-Bajracharya J."/>
            <person name="Merenyi Z."/>
            <person name="Ke H.-M."/>
            <person name="Monk M."/>
            <person name="Kocsube S."/>
            <person name="Drula E."/>
            <person name="Lipzen A."/>
            <person name="Balint B."/>
            <person name="Henrissat B."/>
            <person name="Andreopoulos B."/>
            <person name="Martin F.M."/>
            <person name="Harder C.B."/>
            <person name="Rigling D."/>
            <person name="Ford K.L."/>
            <person name="Foster G.D."/>
            <person name="Pangilinan J."/>
            <person name="Papanicolaou A."/>
            <person name="Barry K."/>
            <person name="LaButti K."/>
            <person name="Viragh M."/>
            <person name="Koriabine M."/>
            <person name="Yan M."/>
            <person name="Riley R."/>
            <person name="Champramary S."/>
            <person name="Plett K.L."/>
            <person name="Tsai I.J."/>
            <person name="Slot J."/>
            <person name="Sipos G."/>
            <person name="Plett J."/>
            <person name="Nagy L.G."/>
            <person name="Grigoriev I.V."/>
        </authorList>
    </citation>
    <scope>NUCLEOTIDE SEQUENCE</scope>
    <source>
        <strain evidence="2">HWK02</strain>
    </source>
</reference>
<dbReference type="GO" id="GO:0006508">
    <property type="term" value="P:proteolysis"/>
    <property type="evidence" value="ECO:0007669"/>
    <property type="project" value="InterPro"/>
</dbReference>
<dbReference type="GO" id="GO:0004197">
    <property type="term" value="F:cysteine-type endopeptidase activity"/>
    <property type="evidence" value="ECO:0007669"/>
    <property type="project" value="InterPro"/>
</dbReference>
<dbReference type="InterPro" id="IPR011600">
    <property type="entry name" value="Pept_C14_caspase"/>
</dbReference>
<dbReference type="AlphaFoldDB" id="A0AA39QDZ5"/>
<evidence type="ECO:0000313" key="3">
    <source>
        <dbReference type="Proteomes" id="UP001175228"/>
    </source>
</evidence>
<keyword evidence="3" id="KW-1185">Reference proteome</keyword>
<feature type="domain" description="Peptidase C14 caspase" evidence="1">
    <location>
        <begin position="49"/>
        <end position="137"/>
    </location>
</feature>
<organism evidence="2 3">
    <name type="scientific">Armillaria luteobubalina</name>
    <dbReference type="NCBI Taxonomy" id="153913"/>
    <lineage>
        <taxon>Eukaryota</taxon>
        <taxon>Fungi</taxon>
        <taxon>Dikarya</taxon>
        <taxon>Basidiomycota</taxon>
        <taxon>Agaricomycotina</taxon>
        <taxon>Agaricomycetes</taxon>
        <taxon>Agaricomycetidae</taxon>
        <taxon>Agaricales</taxon>
        <taxon>Marasmiineae</taxon>
        <taxon>Physalacriaceae</taxon>
        <taxon>Armillaria</taxon>
    </lineage>
</organism>
<dbReference type="Pfam" id="PF00656">
    <property type="entry name" value="Peptidase_C14"/>
    <property type="match status" value="1"/>
</dbReference>
<dbReference type="Proteomes" id="UP001175228">
    <property type="component" value="Unassembled WGS sequence"/>
</dbReference>
<protein>
    <recommendedName>
        <fullName evidence="1">Peptidase C14 caspase domain-containing protein</fullName>
    </recommendedName>
</protein>
<proteinExistence type="predicted"/>
<evidence type="ECO:0000259" key="1">
    <source>
        <dbReference type="Pfam" id="PF00656"/>
    </source>
</evidence>
<dbReference type="EMBL" id="JAUEPU010000008">
    <property type="protein sequence ID" value="KAK0499954.1"/>
    <property type="molecule type" value="Genomic_DNA"/>
</dbReference>
<accession>A0AA39QDZ5</accession>